<evidence type="ECO:0000256" key="2">
    <source>
        <dbReference type="ARBA" id="ARBA00022723"/>
    </source>
</evidence>
<dbReference type="Gene3D" id="3.50.50.60">
    <property type="entry name" value="FAD/NAD(P)-binding domain"/>
    <property type="match status" value="1"/>
</dbReference>
<evidence type="ECO:0000256" key="5">
    <source>
        <dbReference type="ARBA" id="ARBA00023014"/>
    </source>
</evidence>
<keyword evidence="1" id="KW-0004">4Fe-4S</keyword>
<evidence type="ECO:0000256" key="3">
    <source>
        <dbReference type="ARBA" id="ARBA00023002"/>
    </source>
</evidence>
<dbReference type="PANTHER" id="PTHR43498:SF1">
    <property type="entry name" value="COB--COM HETERODISULFIDE REDUCTASE IRON-SULFUR SUBUNIT A"/>
    <property type="match status" value="1"/>
</dbReference>
<dbReference type="Proteomes" id="UP001333102">
    <property type="component" value="Chromosome"/>
</dbReference>
<sequence>MHPLLEARSESRKVTARYDVIVAGGGTAGSVAAIAAARMGARTLLVEEQGFLGGTATGALVTPLMPNRLNGANLNRGITDEIKRRLRARGAGGETPENDGWFDPEGLKSVLEEMAVESGVLLLYHTRLIDAVVEQGPDGRRRVVGALVHNKAGLQRMDATVFVDATGDADLAAAAGCQWEGGGEDGTRQALSLRWIAGGIDVPRLARFVEELGGHRWPPGYFESAMVWGRGHVLEPVFRRAVEAGDLEESDGDYFQCFSIPGRPDALAFNCPRIAERVDGLDPWDLTRAHIVGRRAIDRLVRFLRGYLPGCERAYVQQVAPMVGVRESRRVLGDYVLTLEDILTGRKFDDAVARNRYPVDIHLVRPGGRTRSTLEHGDARRPPEGDYHEIPYRCLLPRGVEGLLVAGRCISATFVAQSAVRIQPNCHSLGQAAGTAAALATREGIAPRQVDGVRLRRVLREQGADL</sequence>
<keyword evidence="2" id="KW-0479">Metal-binding</keyword>
<evidence type="ECO:0000256" key="1">
    <source>
        <dbReference type="ARBA" id="ARBA00022485"/>
    </source>
</evidence>
<dbReference type="Pfam" id="PF12831">
    <property type="entry name" value="FAD_oxidored"/>
    <property type="match status" value="1"/>
</dbReference>
<organism evidence="6 7">
    <name type="scientific">Geochorda subterranea</name>
    <dbReference type="NCBI Taxonomy" id="3109564"/>
    <lineage>
        <taxon>Bacteria</taxon>
        <taxon>Bacillati</taxon>
        <taxon>Bacillota</taxon>
        <taxon>Limnochordia</taxon>
        <taxon>Limnochordales</taxon>
        <taxon>Geochordaceae</taxon>
        <taxon>Geochorda</taxon>
    </lineage>
</organism>
<keyword evidence="3" id="KW-0560">Oxidoreductase</keyword>
<dbReference type="SUPFAM" id="SSF51905">
    <property type="entry name" value="FAD/NAD(P)-binding domain"/>
    <property type="match status" value="1"/>
</dbReference>
<dbReference type="EMBL" id="CP141614">
    <property type="protein sequence ID" value="WRP15967.1"/>
    <property type="molecule type" value="Genomic_DNA"/>
</dbReference>
<gene>
    <name evidence="6" type="ORF">VLY81_10540</name>
</gene>
<keyword evidence="4" id="KW-0408">Iron</keyword>
<keyword evidence="7" id="KW-1185">Reference proteome</keyword>
<dbReference type="InterPro" id="IPR036188">
    <property type="entry name" value="FAD/NAD-bd_sf"/>
</dbReference>
<dbReference type="PANTHER" id="PTHR43498">
    <property type="entry name" value="FERREDOXIN:COB-COM HETERODISULFIDE REDUCTASE SUBUNIT A"/>
    <property type="match status" value="1"/>
</dbReference>
<proteinExistence type="predicted"/>
<protein>
    <submittedName>
        <fullName evidence="6">FAD-dependent oxidoreductase</fullName>
    </submittedName>
</protein>
<dbReference type="RefSeq" id="WP_324670402.1">
    <property type="nucleotide sequence ID" value="NZ_CP141614.1"/>
</dbReference>
<accession>A0ABZ1BV09</accession>
<dbReference type="InterPro" id="IPR039650">
    <property type="entry name" value="HdrA-like"/>
</dbReference>
<evidence type="ECO:0000313" key="6">
    <source>
        <dbReference type="EMBL" id="WRP15967.1"/>
    </source>
</evidence>
<name>A0ABZ1BV09_9FIRM</name>
<reference evidence="7" key="1">
    <citation type="submission" date="2023-12" db="EMBL/GenBank/DDBJ databases">
        <title>Novel isolates from deep terrestrial aquifers shed light on the physiology and ecology of the class Limnochordia.</title>
        <authorList>
            <person name="Karnachuk O.V."/>
            <person name="Lukina A.P."/>
            <person name="Avakyan M.R."/>
            <person name="Kadnikov V."/>
            <person name="Begmatov S."/>
            <person name="Beletsky A.V."/>
            <person name="Mardanov A.V."/>
            <person name="Ravin N.V."/>
        </authorList>
    </citation>
    <scope>NUCLEOTIDE SEQUENCE [LARGE SCALE GENOMIC DNA]</scope>
    <source>
        <strain evidence="7">LN</strain>
    </source>
</reference>
<evidence type="ECO:0000256" key="4">
    <source>
        <dbReference type="ARBA" id="ARBA00023004"/>
    </source>
</evidence>
<evidence type="ECO:0000313" key="7">
    <source>
        <dbReference type="Proteomes" id="UP001333102"/>
    </source>
</evidence>
<keyword evidence="5" id="KW-0411">Iron-sulfur</keyword>